<comment type="cofactor">
    <cofactor evidence="8">
        <name>Zn(2+)</name>
        <dbReference type="ChEBI" id="CHEBI:29105"/>
    </cofactor>
    <text evidence="8">Binds 2 zinc ions per subunit.</text>
</comment>
<comment type="similarity">
    <text evidence="8">Belongs to the helicase family. PriA subfamily.</text>
</comment>
<evidence type="ECO:0000256" key="5">
    <source>
        <dbReference type="ARBA" id="ARBA00022833"/>
    </source>
</evidence>
<evidence type="ECO:0000259" key="9">
    <source>
        <dbReference type="Pfam" id="PF17764"/>
    </source>
</evidence>
<feature type="binding site" evidence="8">
    <location>
        <position position="401"/>
    </location>
    <ligand>
        <name>Zn(2+)</name>
        <dbReference type="ChEBI" id="CHEBI:29105"/>
        <label>1</label>
    </ligand>
</feature>
<dbReference type="EMBL" id="JBHUNF010000001">
    <property type="protein sequence ID" value="MFD2673860.1"/>
    <property type="molecule type" value="Genomic_DNA"/>
</dbReference>
<evidence type="ECO:0000256" key="8">
    <source>
        <dbReference type="HAMAP-Rule" id="MF_00983"/>
    </source>
</evidence>
<comment type="function">
    <text evidence="8">Initiates the restart of stalled replication forks, which reloads the replicative helicase on sites other than the origin of replication. Recognizes and binds to abandoned replication forks and remodels them to uncover a helicase loading site. Promotes assembly of the primosome at these replication forks.</text>
</comment>
<feature type="binding site" evidence="8">
    <location>
        <position position="404"/>
    </location>
    <ligand>
        <name>Zn(2+)</name>
        <dbReference type="ChEBI" id="CHEBI:29105"/>
        <label>1</label>
    </ligand>
</feature>
<sequence>MTDAALTGRVARVILDSPLPQLDRVFEYAIPESLRGMVLPGARIKVPLRTGGRIVQAYVAEVTDAAEYSGKLAEIDSVTSAAQVLTPQLRALARAVADRQAGTAADVLRLAIPTRSARLEQQWLDAHTTTAPDAQSAEPAAIEPAAQAAPTAIAASSPAIATEFIAATADALLSEAPARLALQPTTGVTGHVPNALLQLVTLGAELVRRGRSAIVLVPDFRDVDLALEAAGDALPAELVRRFDGRLKPKPRYHEFLQALEPRPQLIIGTRTAVYAPAHRLGGIFIWNDDDESFNEPRSPYAHTREVACIRATQEAVGMVFAAHSPSLEVMRLVQLGWCTTWRAPQLPAPRVIPAAATLGDEPYAQQARIPSAAWRAAKAGIERGPVLIQVGRAGYLPGLACRRCLAPARCHSCQGMLAQLRSGAIPSCTVCGELHGNWRCDVCEGTELRARGSGHKRTAEELGRAFPGVNIIVADGERELVRIPDAPALVIATRGTEPIAEDGYCAVILLDTEGALARESLEAQADALRAWSNAAALVATGGEVVIAGAQSAPIVALRDWRQAALVQAELEDRYVLQFPPAIRLVAITGTRDEVGAALRRLDDLFATSASGQAGEAPINVLGPTPVMADAPGSAGGDTAALEMPASGAPAIAPNAVRAIVRFHYRDGAAVAQTLKAELVARATATRRTGRGPRYQSTLRVHFDAPGVF</sequence>
<dbReference type="PANTHER" id="PTHR30580:SF0">
    <property type="entry name" value="PRIMOSOMAL PROTEIN N"/>
    <property type="match status" value="1"/>
</dbReference>
<feature type="binding site" evidence="8">
    <location>
        <position position="413"/>
    </location>
    <ligand>
        <name>Zn(2+)</name>
        <dbReference type="ChEBI" id="CHEBI:29105"/>
        <label>2</label>
    </ligand>
</feature>
<evidence type="ECO:0000256" key="6">
    <source>
        <dbReference type="ARBA" id="ARBA00022840"/>
    </source>
</evidence>
<reference evidence="11" key="1">
    <citation type="journal article" date="2019" name="Int. J. Syst. Evol. Microbiol.">
        <title>The Global Catalogue of Microorganisms (GCM) 10K type strain sequencing project: providing services to taxonomists for standard genome sequencing and annotation.</title>
        <authorList>
            <consortium name="The Broad Institute Genomics Platform"/>
            <consortium name="The Broad Institute Genome Sequencing Center for Infectious Disease"/>
            <person name="Wu L."/>
            <person name="Ma J."/>
        </authorList>
    </citation>
    <scope>NUCLEOTIDE SEQUENCE [LARGE SCALE GENOMIC DNA]</scope>
    <source>
        <strain evidence="11">TISTR 1511</strain>
    </source>
</reference>
<evidence type="ECO:0000256" key="4">
    <source>
        <dbReference type="ARBA" id="ARBA00022741"/>
    </source>
</evidence>
<feature type="binding site" evidence="8">
    <location>
        <position position="440"/>
    </location>
    <ligand>
        <name>Zn(2+)</name>
        <dbReference type="ChEBI" id="CHEBI:29105"/>
        <label>1</label>
    </ligand>
</feature>
<dbReference type="Proteomes" id="UP001597453">
    <property type="component" value="Unassembled WGS sequence"/>
</dbReference>
<dbReference type="InterPro" id="IPR005259">
    <property type="entry name" value="PriA"/>
</dbReference>
<dbReference type="Gene3D" id="3.40.50.300">
    <property type="entry name" value="P-loop containing nucleotide triphosphate hydrolases"/>
    <property type="match status" value="1"/>
</dbReference>
<name>A0ABW5RGW3_9MICO</name>
<evidence type="ECO:0000256" key="3">
    <source>
        <dbReference type="ARBA" id="ARBA00022723"/>
    </source>
</evidence>
<feature type="binding site" evidence="8">
    <location>
        <position position="443"/>
    </location>
    <ligand>
        <name>Zn(2+)</name>
        <dbReference type="ChEBI" id="CHEBI:29105"/>
        <label>1</label>
    </ligand>
</feature>
<dbReference type="PANTHER" id="PTHR30580">
    <property type="entry name" value="PRIMOSOMAL PROTEIN N"/>
    <property type="match status" value="1"/>
</dbReference>
<dbReference type="InterPro" id="IPR027417">
    <property type="entry name" value="P-loop_NTPase"/>
</dbReference>
<dbReference type="RefSeq" id="WP_066055140.1">
    <property type="nucleotide sequence ID" value="NZ_JBHUNF010000001.1"/>
</dbReference>
<evidence type="ECO:0000256" key="2">
    <source>
        <dbReference type="ARBA" id="ARBA00022705"/>
    </source>
</evidence>
<keyword evidence="4 8" id="KW-0547">Nucleotide-binding</keyword>
<keyword evidence="7 8" id="KW-0238">DNA-binding</keyword>
<keyword evidence="3 8" id="KW-0479">Metal-binding</keyword>
<comment type="subunit">
    <text evidence="8">Component of the replication restart primosome.</text>
</comment>
<feature type="domain" description="Primosomal protein N' 3' DNA-binding" evidence="9">
    <location>
        <begin position="12"/>
        <end position="113"/>
    </location>
</feature>
<feature type="binding site" evidence="8">
    <location>
        <position position="428"/>
    </location>
    <ligand>
        <name>Zn(2+)</name>
        <dbReference type="ChEBI" id="CHEBI:29105"/>
        <label>2</label>
    </ligand>
</feature>
<comment type="caution">
    <text evidence="10">The sequence shown here is derived from an EMBL/GenBank/DDBJ whole genome shotgun (WGS) entry which is preliminary data.</text>
</comment>
<protein>
    <recommendedName>
        <fullName evidence="8">Probable replication restart protein PriA</fullName>
    </recommendedName>
    <alternativeName>
        <fullName evidence="8">Putative ATP-dependent DNA helicase PriA</fullName>
    </alternativeName>
</protein>
<comment type="caution">
    <text evidence="8">As this protein does not have any detectable helicase domains, it probably does not have helicase activity.</text>
</comment>
<accession>A0ABW5RGW3</accession>
<keyword evidence="11" id="KW-1185">Reference proteome</keyword>
<dbReference type="InterPro" id="IPR042115">
    <property type="entry name" value="PriA_3primeBD_sf"/>
</dbReference>
<gene>
    <name evidence="8" type="primary">priA</name>
    <name evidence="10" type="ORF">ACFSUQ_00865</name>
</gene>
<dbReference type="Pfam" id="PF17764">
    <property type="entry name" value="PriA_3primeBD"/>
    <property type="match status" value="1"/>
</dbReference>
<keyword evidence="1 8" id="KW-0639">Primosome</keyword>
<dbReference type="InterPro" id="IPR041222">
    <property type="entry name" value="PriA_3primeBD"/>
</dbReference>
<keyword evidence="6 8" id="KW-0067">ATP-binding</keyword>
<keyword evidence="5 8" id="KW-0862">Zinc</keyword>
<keyword evidence="2 8" id="KW-0235">DNA replication</keyword>
<proteinExistence type="inferred from homology"/>
<feature type="binding site" evidence="8">
    <location>
        <position position="410"/>
    </location>
    <ligand>
        <name>Zn(2+)</name>
        <dbReference type="ChEBI" id="CHEBI:29105"/>
        <label>2</label>
    </ligand>
</feature>
<evidence type="ECO:0000256" key="7">
    <source>
        <dbReference type="ARBA" id="ARBA00023125"/>
    </source>
</evidence>
<dbReference type="HAMAP" id="MF_00983">
    <property type="entry name" value="PriA"/>
    <property type="match status" value="1"/>
</dbReference>
<evidence type="ECO:0000313" key="11">
    <source>
        <dbReference type="Proteomes" id="UP001597453"/>
    </source>
</evidence>
<feature type="binding site" evidence="8">
    <location>
        <position position="431"/>
    </location>
    <ligand>
        <name>Zn(2+)</name>
        <dbReference type="ChEBI" id="CHEBI:29105"/>
        <label>2</label>
    </ligand>
</feature>
<organism evidence="10 11">
    <name type="scientific">Gulosibacter bifidus</name>
    <dbReference type="NCBI Taxonomy" id="272239"/>
    <lineage>
        <taxon>Bacteria</taxon>
        <taxon>Bacillati</taxon>
        <taxon>Actinomycetota</taxon>
        <taxon>Actinomycetes</taxon>
        <taxon>Micrococcales</taxon>
        <taxon>Microbacteriaceae</taxon>
        <taxon>Gulosibacter</taxon>
    </lineage>
</organism>
<dbReference type="Gene3D" id="3.40.1440.60">
    <property type="entry name" value="PriA, 3(prime) DNA-binding domain"/>
    <property type="match status" value="1"/>
</dbReference>
<evidence type="ECO:0000313" key="10">
    <source>
        <dbReference type="EMBL" id="MFD2673860.1"/>
    </source>
</evidence>
<evidence type="ECO:0000256" key="1">
    <source>
        <dbReference type="ARBA" id="ARBA00022515"/>
    </source>
</evidence>